<evidence type="ECO:0000256" key="1">
    <source>
        <dbReference type="ARBA" id="ARBA00010688"/>
    </source>
</evidence>
<dbReference type="Gene3D" id="3.40.1190.20">
    <property type="match status" value="1"/>
</dbReference>
<dbReference type="PANTHER" id="PTHR43085">
    <property type="entry name" value="HEXOKINASE FAMILY MEMBER"/>
    <property type="match status" value="1"/>
</dbReference>
<dbReference type="GO" id="GO:0016301">
    <property type="term" value="F:kinase activity"/>
    <property type="evidence" value="ECO:0007669"/>
    <property type="project" value="UniProtKB-KW"/>
</dbReference>
<protein>
    <submittedName>
        <fullName evidence="7">Carbohydrate kinase</fullName>
    </submittedName>
</protein>
<dbReference type="PANTHER" id="PTHR43085:SF1">
    <property type="entry name" value="PSEUDOURIDINE KINASE-RELATED"/>
    <property type="match status" value="1"/>
</dbReference>
<keyword evidence="2" id="KW-0808">Transferase</keyword>
<sequence length="316" mass="33644">MDKKYDIVSVGEILIDMTQIEQNNQGNPLFAAYSGGAPANVAVAASRLGASTAFIGRIGNDLLGQGLRLALENNGVDDSGLSTDPSAPTTIALVTMDENGERDYTFLRSSGADVQLSVHDLPDGMIEQAKILHFGSVSMTEEPCKSATLEAIERASRNGVLLSFDPNYRAALWHDESEAVELIRSLIPRCDILKMSSEEMTLFTSTANYAQGSAQLAEMGPFLVLVTLGEDGVFYRMGGVTGHVAAQKVVVSDRGGAGAAFMGVVLSQLCKLDDPRTIDQKALEEILDLANKAAGITASRPGAIPAMPMMEEVIRF</sequence>
<comment type="caution">
    <text evidence="7">The sequence shown here is derived from an EMBL/GenBank/DDBJ whole genome shotgun (WGS) entry which is preliminary data.</text>
</comment>
<keyword evidence="3" id="KW-0547">Nucleotide-binding</keyword>
<evidence type="ECO:0000313" key="8">
    <source>
        <dbReference type="Proteomes" id="UP000824160"/>
    </source>
</evidence>
<dbReference type="AlphaFoldDB" id="A0A9D1KSS3"/>
<dbReference type="InterPro" id="IPR011611">
    <property type="entry name" value="PfkB_dom"/>
</dbReference>
<dbReference type="Pfam" id="PF00294">
    <property type="entry name" value="PfkB"/>
    <property type="match status" value="1"/>
</dbReference>
<evidence type="ECO:0000256" key="2">
    <source>
        <dbReference type="ARBA" id="ARBA00022679"/>
    </source>
</evidence>
<gene>
    <name evidence="7" type="ORF">IAC43_06690</name>
</gene>
<evidence type="ECO:0000313" key="7">
    <source>
        <dbReference type="EMBL" id="HIT94856.1"/>
    </source>
</evidence>
<dbReference type="InterPro" id="IPR050306">
    <property type="entry name" value="PfkB_Carbo_kinase"/>
</dbReference>
<dbReference type="Proteomes" id="UP000824160">
    <property type="component" value="Unassembled WGS sequence"/>
</dbReference>
<organism evidence="7 8">
    <name type="scientific">Candidatus Faecivivens stercoripullorum</name>
    <dbReference type="NCBI Taxonomy" id="2840805"/>
    <lineage>
        <taxon>Bacteria</taxon>
        <taxon>Bacillati</taxon>
        <taxon>Bacillota</taxon>
        <taxon>Clostridia</taxon>
        <taxon>Eubacteriales</taxon>
        <taxon>Oscillospiraceae</taxon>
        <taxon>Oscillospiraceae incertae sedis</taxon>
        <taxon>Candidatus Faecivivens</taxon>
    </lineage>
</organism>
<evidence type="ECO:0000256" key="4">
    <source>
        <dbReference type="ARBA" id="ARBA00022777"/>
    </source>
</evidence>
<dbReference type="GO" id="GO:0005524">
    <property type="term" value="F:ATP binding"/>
    <property type="evidence" value="ECO:0007669"/>
    <property type="project" value="UniProtKB-KW"/>
</dbReference>
<feature type="domain" description="Carbohydrate kinase PfkB" evidence="6">
    <location>
        <begin position="6"/>
        <end position="308"/>
    </location>
</feature>
<dbReference type="EMBL" id="DVLW01000183">
    <property type="protein sequence ID" value="HIT94856.1"/>
    <property type="molecule type" value="Genomic_DNA"/>
</dbReference>
<name>A0A9D1KSS3_9FIRM</name>
<keyword evidence="4 7" id="KW-0418">Kinase</keyword>
<dbReference type="InterPro" id="IPR002139">
    <property type="entry name" value="Ribo/fructo_kinase"/>
</dbReference>
<dbReference type="PRINTS" id="PR00990">
    <property type="entry name" value="RIBOKINASE"/>
</dbReference>
<dbReference type="InterPro" id="IPR029056">
    <property type="entry name" value="Ribokinase-like"/>
</dbReference>
<reference evidence="7" key="2">
    <citation type="journal article" date="2021" name="PeerJ">
        <title>Extensive microbial diversity within the chicken gut microbiome revealed by metagenomics and culture.</title>
        <authorList>
            <person name="Gilroy R."/>
            <person name="Ravi A."/>
            <person name="Getino M."/>
            <person name="Pursley I."/>
            <person name="Horton D.L."/>
            <person name="Alikhan N.F."/>
            <person name="Baker D."/>
            <person name="Gharbi K."/>
            <person name="Hall N."/>
            <person name="Watson M."/>
            <person name="Adriaenssens E.M."/>
            <person name="Foster-Nyarko E."/>
            <person name="Jarju S."/>
            <person name="Secka A."/>
            <person name="Antonio M."/>
            <person name="Oren A."/>
            <person name="Chaudhuri R.R."/>
            <person name="La Ragione R."/>
            <person name="Hildebrand F."/>
            <person name="Pallen M.J."/>
        </authorList>
    </citation>
    <scope>NUCLEOTIDE SEQUENCE</scope>
    <source>
        <strain evidence="7">ChiBcec7-5410</strain>
    </source>
</reference>
<keyword evidence="5" id="KW-0067">ATP-binding</keyword>
<dbReference type="CDD" id="cd01167">
    <property type="entry name" value="bac_FRK"/>
    <property type="match status" value="1"/>
</dbReference>
<evidence type="ECO:0000256" key="3">
    <source>
        <dbReference type="ARBA" id="ARBA00022741"/>
    </source>
</evidence>
<accession>A0A9D1KSS3</accession>
<reference evidence="7" key="1">
    <citation type="submission" date="2020-10" db="EMBL/GenBank/DDBJ databases">
        <authorList>
            <person name="Gilroy R."/>
        </authorList>
    </citation>
    <scope>NUCLEOTIDE SEQUENCE</scope>
    <source>
        <strain evidence="7">ChiBcec7-5410</strain>
    </source>
</reference>
<proteinExistence type="inferred from homology"/>
<evidence type="ECO:0000256" key="5">
    <source>
        <dbReference type="ARBA" id="ARBA00022840"/>
    </source>
</evidence>
<comment type="similarity">
    <text evidence="1">Belongs to the carbohydrate kinase PfkB family.</text>
</comment>
<dbReference type="SUPFAM" id="SSF53613">
    <property type="entry name" value="Ribokinase-like"/>
    <property type="match status" value="1"/>
</dbReference>
<evidence type="ECO:0000259" key="6">
    <source>
        <dbReference type="Pfam" id="PF00294"/>
    </source>
</evidence>